<sequence length="142" mass="16488">MNKYFKFSNKNIKFGKILILVLLGLSIIFFFMKKFGEITGSICLIRGLTGIPCPSCGMSRAIIAIINGDIINAFKFHPLFWLPFISLVLIVFKRRFFKQILIGSIILIMIVYILRMIMFFPDIEPMKYNEKSILNQIIENKK</sequence>
<feature type="transmembrane region" description="Helical" evidence="1">
    <location>
        <begin position="100"/>
        <end position="120"/>
    </location>
</feature>
<keyword evidence="3" id="KW-1185">Reference proteome</keyword>
<dbReference type="Pfam" id="PF10825">
    <property type="entry name" value="DUF2752"/>
    <property type="match status" value="1"/>
</dbReference>
<accession>A0ABS2FD84</accession>
<evidence type="ECO:0000313" key="2">
    <source>
        <dbReference type="EMBL" id="MBM6818468.1"/>
    </source>
</evidence>
<dbReference type="EMBL" id="JACJLL010000014">
    <property type="protein sequence ID" value="MBM6818468.1"/>
    <property type="molecule type" value="Genomic_DNA"/>
</dbReference>
<comment type="caution">
    <text evidence="2">The sequence shown here is derived from an EMBL/GenBank/DDBJ whole genome shotgun (WGS) entry which is preliminary data.</text>
</comment>
<name>A0ABS2FD84_9CLOT</name>
<protein>
    <submittedName>
        <fullName evidence="2">DUF2752 domain-containing protein</fullName>
    </submittedName>
</protein>
<reference evidence="2 3" key="1">
    <citation type="journal article" date="2021" name="Sci. Rep.">
        <title>The distribution of antibiotic resistance genes in chicken gut microbiota commensals.</title>
        <authorList>
            <person name="Juricova H."/>
            <person name="Matiasovicova J."/>
            <person name="Kubasova T."/>
            <person name="Cejkova D."/>
            <person name="Rychlik I."/>
        </authorList>
    </citation>
    <scope>NUCLEOTIDE SEQUENCE [LARGE SCALE GENOMIC DNA]</scope>
    <source>
        <strain evidence="2 3">An435</strain>
    </source>
</reference>
<keyword evidence="1" id="KW-0812">Transmembrane</keyword>
<keyword evidence="1" id="KW-0472">Membrane</keyword>
<proteinExistence type="predicted"/>
<organism evidence="2 3">
    <name type="scientific">Clostridium saudiense</name>
    <dbReference type="NCBI Taxonomy" id="1414720"/>
    <lineage>
        <taxon>Bacteria</taxon>
        <taxon>Bacillati</taxon>
        <taxon>Bacillota</taxon>
        <taxon>Clostridia</taxon>
        <taxon>Eubacteriales</taxon>
        <taxon>Clostridiaceae</taxon>
        <taxon>Clostridium</taxon>
    </lineage>
</organism>
<evidence type="ECO:0000256" key="1">
    <source>
        <dbReference type="SAM" id="Phobius"/>
    </source>
</evidence>
<feature type="transmembrane region" description="Helical" evidence="1">
    <location>
        <begin position="12"/>
        <end position="32"/>
    </location>
</feature>
<feature type="transmembrane region" description="Helical" evidence="1">
    <location>
        <begin position="76"/>
        <end position="93"/>
    </location>
</feature>
<evidence type="ECO:0000313" key="3">
    <source>
        <dbReference type="Proteomes" id="UP000767334"/>
    </source>
</evidence>
<dbReference type="InterPro" id="IPR021215">
    <property type="entry name" value="DUF2752"/>
</dbReference>
<dbReference type="Proteomes" id="UP000767334">
    <property type="component" value="Unassembled WGS sequence"/>
</dbReference>
<dbReference type="RefSeq" id="WP_148323286.1">
    <property type="nucleotide sequence ID" value="NZ_JACJLL010000014.1"/>
</dbReference>
<keyword evidence="1" id="KW-1133">Transmembrane helix</keyword>
<gene>
    <name evidence="2" type="ORF">H6A19_03790</name>
</gene>